<protein>
    <submittedName>
        <fullName evidence="2">Uma2 family endonuclease</fullName>
    </submittedName>
</protein>
<gene>
    <name evidence="2" type="ORF">V2H45_15170</name>
</gene>
<dbReference type="InterPro" id="IPR008538">
    <property type="entry name" value="Uma2"/>
</dbReference>
<dbReference type="CDD" id="cd06260">
    <property type="entry name" value="DUF820-like"/>
    <property type="match status" value="1"/>
</dbReference>
<keyword evidence="2" id="KW-0540">Nuclease</keyword>
<keyword evidence="2" id="KW-0255">Endonuclease</keyword>
<dbReference type="RefSeq" id="WP_330484510.1">
    <property type="nucleotide sequence ID" value="NZ_JAZBJZ010000063.1"/>
</dbReference>
<proteinExistence type="predicted"/>
<dbReference type="Pfam" id="PF05685">
    <property type="entry name" value="Uma2"/>
    <property type="match status" value="1"/>
</dbReference>
<evidence type="ECO:0000313" key="2">
    <source>
        <dbReference type="EMBL" id="MEE3718080.1"/>
    </source>
</evidence>
<feature type="domain" description="Putative restriction endonuclease" evidence="1">
    <location>
        <begin position="19"/>
        <end position="186"/>
    </location>
</feature>
<dbReference type="InterPro" id="IPR011335">
    <property type="entry name" value="Restrct_endonuc-II-like"/>
</dbReference>
<sequence length="232" mass="26593">MNTTLTTPSERILLSSIRWETYRAIARDCEQQPRTRLTYDQGQLEIRMPSDLHETYKKILGRIVEAITEACEIEIRSLGSMTCDRQDLARGLEPDQCYYIQNEAAIWGKENIDLQTDPPPDLAIKINITSSSLNRFKIYALLGIPEIWRYDGQMLTIFVLESTIDGNHYAVSQCSIALPFVSTADLQRFLNLKTTVKENALIRQVREWAIAQNIKSKPMTLLKDLIEIPESL</sequence>
<dbReference type="SUPFAM" id="SSF52980">
    <property type="entry name" value="Restriction endonuclease-like"/>
    <property type="match status" value="1"/>
</dbReference>
<dbReference type="Proteomes" id="UP001333818">
    <property type="component" value="Unassembled WGS sequence"/>
</dbReference>
<comment type="caution">
    <text evidence="2">The sequence shown here is derived from an EMBL/GenBank/DDBJ whole genome shotgun (WGS) entry which is preliminary data.</text>
</comment>
<accession>A0AAW9Q4A3</accession>
<organism evidence="2 3">
    <name type="scientific">Tumidithrix elongata BACA0141</name>
    <dbReference type="NCBI Taxonomy" id="2716417"/>
    <lineage>
        <taxon>Bacteria</taxon>
        <taxon>Bacillati</taxon>
        <taxon>Cyanobacteriota</taxon>
        <taxon>Cyanophyceae</taxon>
        <taxon>Pseudanabaenales</taxon>
        <taxon>Pseudanabaenaceae</taxon>
        <taxon>Tumidithrix</taxon>
        <taxon>Tumidithrix elongata</taxon>
    </lineage>
</organism>
<evidence type="ECO:0000259" key="1">
    <source>
        <dbReference type="Pfam" id="PF05685"/>
    </source>
</evidence>
<reference evidence="2" key="1">
    <citation type="submission" date="2024-01" db="EMBL/GenBank/DDBJ databases">
        <title>Bank of Algae and Cyanobacteria of the Azores (BACA) strain genomes.</title>
        <authorList>
            <person name="Luz R."/>
            <person name="Cordeiro R."/>
            <person name="Fonseca A."/>
            <person name="Goncalves V."/>
        </authorList>
    </citation>
    <scope>NUCLEOTIDE SEQUENCE</scope>
    <source>
        <strain evidence="2">BACA0141</strain>
    </source>
</reference>
<evidence type="ECO:0000313" key="3">
    <source>
        <dbReference type="Proteomes" id="UP001333818"/>
    </source>
</evidence>
<dbReference type="PANTHER" id="PTHR47152:SF2">
    <property type="entry name" value="SLR2084 PROTEIN"/>
    <property type="match status" value="1"/>
</dbReference>
<dbReference type="EMBL" id="JAZBJZ010000063">
    <property type="protein sequence ID" value="MEE3718080.1"/>
    <property type="molecule type" value="Genomic_DNA"/>
</dbReference>
<dbReference type="Gene3D" id="3.90.1570.10">
    <property type="entry name" value="tt1808, chain A"/>
    <property type="match status" value="1"/>
</dbReference>
<keyword evidence="3" id="KW-1185">Reference proteome</keyword>
<dbReference type="GO" id="GO:0004519">
    <property type="term" value="F:endonuclease activity"/>
    <property type="evidence" value="ECO:0007669"/>
    <property type="project" value="UniProtKB-KW"/>
</dbReference>
<keyword evidence="2" id="KW-0378">Hydrolase</keyword>
<dbReference type="PANTHER" id="PTHR47152">
    <property type="entry name" value="SLR2084 PROTEIN-RELATED"/>
    <property type="match status" value="1"/>
</dbReference>
<dbReference type="AlphaFoldDB" id="A0AAW9Q4A3"/>
<name>A0AAW9Q4A3_9CYAN</name>
<dbReference type="InterPro" id="IPR012296">
    <property type="entry name" value="Nuclease_put_TT1808"/>
</dbReference>